<dbReference type="EMBL" id="JAFLCK010000002">
    <property type="protein sequence ID" value="MBN8659223.1"/>
    <property type="molecule type" value="Genomic_DNA"/>
</dbReference>
<evidence type="ECO:0000313" key="9">
    <source>
        <dbReference type="EMBL" id="MBN8659223.1"/>
    </source>
</evidence>
<protein>
    <submittedName>
        <fullName evidence="9">ABC transporter permease</fullName>
    </submittedName>
</protein>
<dbReference type="PANTHER" id="PTHR30465:SF74">
    <property type="entry name" value="OLIGOPEPTIDE TRANSPORT SYSTEM PERMEASE PROTEIN OPPB"/>
    <property type="match status" value="1"/>
</dbReference>
<dbReference type="SUPFAM" id="SSF161098">
    <property type="entry name" value="MetI-like"/>
    <property type="match status" value="1"/>
</dbReference>
<evidence type="ECO:0000313" key="10">
    <source>
        <dbReference type="Proteomes" id="UP000664277"/>
    </source>
</evidence>
<feature type="domain" description="ABC transmembrane type-1" evidence="8">
    <location>
        <begin position="94"/>
        <end position="295"/>
    </location>
</feature>
<proteinExistence type="inferred from homology"/>
<evidence type="ECO:0000256" key="7">
    <source>
        <dbReference type="RuleBase" id="RU363032"/>
    </source>
</evidence>
<feature type="transmembrane region" description="Helical" evidence="7">
    <location>
        <begin position="168"/>
        <end position="188"/>
    </location>
</feature>
<sequence length="305" mass="33791">MFSLIIRRILMSIPVLLIVASLTFALVRIVPGGPFDSEKSLPPEIVANLNAKYHLDKPVHEQYFLYIGRLCRGDLGVSYKYVNRTVNDILFDAFPVSCQLGIVALGLAVLFGVPLGAIAALNRGKRQDVLAMFLSTMGVSLPGFVIGAVLIYVFAIKLRILPVGLWESPWHVILPAVTLAFSPGAYLARLTRASVLEVVEKDWVRTARSKGLSEEKTIVRHILRNSLMPVVTVLGPLTAIVITGSFVVEYIFAIPGMGRFFITAVMNRDYDLILGTTMVFAVLLIVANMFVDIVYQWLDPRLRME</sequence>
<evidence type="ECO:0000259" key="8">
    <source>
        <dbReference type="PROSITE" id="PS50928"/>
    </source>
</evidence>
<feature type="transmembrane region" description="Helical" evidence="7">
    <location>
        <begin position="100"/>
        <end position="121"/>
    </location>
</feature>
<dbReference type="PROSITE" id="PS50928">
    <property type="entry name" value="ABC_TM1"/>
    <property type="match status" value="1"/>
</dbReference>
<evidence type="ECO:0000256" key="3">
    <source>
        <dbReference type="ARBA" id="ARBA00022475"/>
    </source>
</evidence>
<evidence type="ECO:0000256" key="2">
    <source>
        <dbReference type="ARBA" id="ARBA00022448"/>
    </source>
</evidence>
<gene>
    <name evidence="9" type="ORF">J0M35_02590</name>
</gene>
<dbReference type="Gene3D" id="1.10.3720.10">
    <property type="entry name" value="MetI-like"/>
    <property type="match status" value="1"/>
</dbReference>
<name>A0A8J7PFQ2_9BACT</name>
<dbReference type="Pfam" id="PF19300">
    <property type="entry name" value="BPD_transp_1_N"/>
    <property type="match status" value="1"/>
</dbReference>
<reference evidence="9" key="1">
    <citation type="submission" date="2021-02" db="EMBL/GenBank/DDBJ databases">
        <title>Genome-Resolved Metagenomics of a Microbial Community Performing Photosynthetic Biological Nutrient Removal.</title>
        <authorList>
            <person name="Mcdaniel E.A."/>
        </authorList>
    </citation>
    <scope>NUCLEOTIDE SEQUENCE</scope>
    <source>
        <strain evidence="9">UWPOB_OBS1</strain>
    </source>
</reference>
<organism evidence="9 10">
    <name type="scientific">Candidatus Obscuribacter phosphatis</name>
    <dbReference type="NCBI Taxonomy" id="1906157"/>
    <lineage>
        <taxon>Bacteria</taxon>
        <taxon>Bacillati</taxon>
        <taxon>Candidatus Melainabacteria</taxon>
        <taxon>Candidatus Obscuribacterales</taxon>
        <taxon>Candidatus Obscuribacteraceae</taxon>
        <taxon>Candidatus Obscuribacter</taxon>
    </lineage>
</organism>
<evidence type="ECO:0000256" key="5">
    <source>
        <dbReference type="ARBA" id="ARBA00022989"/>
    </source>
</evidence>
<dbReference type="GO" id="GO:0005886">
    <property type="term" value="C:plasma membrane"/>
    <property type="evidence" value="ECO:0007669"/>
    <property type="project" value="UniProtKB-SubCell"/>
</dbReference>
<evidence type="ECO:0000256" key="1">
    <source>
        <dbReference type="ARBA" id="ARBA00004651"/>
    </source>
</evidence>
<keyword evidence="4 7" id="KW-0812">Transmembrane</keyword>
<dbReference type="InterPro" id="IPR035906">
    <property type="entry name" value="MetI-like_sf"/>
</dbReference>
<dbReference type="GO" id="GO:0055085">
    <property type="term" value="P:transmembrane transport"/>
    <property type="evidence" value="ECO:0007669"/>
    <property type="project" value="InterPro"/>
</dbReference>
<comment type="caution">
    <text evidence="9">The sequence shown here is derived from an EMBL/GenBank/DDBJ whole genome shotgun (WGS) entry which is preliminary data.</text>
</comment>
<dbReference type="AlphaFoldDB" id="A0A8J7PFQ2"/>
<comment type="similarity">
    <text evidence="7">Belongs to the binding-protein-dependent transport system permease family.</text>
</comment>
<dbReference type="InterPro" id="IPR000515">
    <property type="entry name" value="MetI-like"/>
</dbReference>
<comment type="subcellular location">
    <subcellularLocation>
        <location evidence="1 7">Cell membrane</location>
        <topology evidence="1 7">Multi-pass membrane protein</topology>
    </subcellularLocation>
</comment>
<feature type="transmembrane region" description="Helical" evidence="7">
    <location>
        <begin position="9"/>
        <end position="30"/>
    </location>
</feature>
<evidence type="ECO:0000256" key="4">
    <source>
        <dbReference type="ARBA" id="ARBA00022692"/>
    </source>
</evidence>
<keyword evidence="5 7" id="KW-1133">Transmembrane helix</keyword>
<feature type="transmembrane region" description="Helical" evidence="7">
    <location>
        <begin position="133"/>
        <end position="156"/>
    </location>
</feature>
<accession>A0A8J7PFQ2</accession>
<keyword evidence="6 7" id="KW-0472">Membrane</keyword>
<keyword evidence="2 7" id="KW-0813">Transport</keyword>
<dbReference type="CDD" id="cd06261">
    <property type="entry name" value="TM_PBP2"/>
    <property type="match status" value="1"/>
</dbReference>
<feature type="transmembrane region" description="Helical" evidence="7">
    <location>
        <begin position="272"/>
        <end position="295"/>
    </location>
</feature>
<feature type="transmembrane region" description="Helical" evidence="7">
    <location>
        <begin position="230"/>
        <end position="252"/>
    </location>
</feature>
<keyword evidence="3" id="KW-1003">Cell membrane</keyword>
<dbReference type="Proteomes" id="UP000664277">
    <property type="component" value="Unassembled WGS sequence"/>
</dbReference>
<evidence type="ECO:0000256" key="6">
    <source>
        <dbReference type="ARBA" id="ARBA00023136"/>
    </source>
</evidence>
<dbReference type="Pfam" id="PF00528">
    <property type="entry name" value="BPD_transp_1"/>
    <property type="match status" value="1"/>
</dbReference>
<dbReference type="InterPro" id="IPR045621">
    <property type="entry name" value="BPD_transp_1_N"/>
</dbReference>
<dbReference type="PANTHER" id="PTHR30465">
    <property type="entry name" value="INNER MEMBRANE ABC TRANSPORTER"/>
    <property type="match status" value="1"/>
</dbReference>